<dbReference type="InterPro" id="IPR001926">
    <property type="entry name" value="TrpB-like_PALP"/>
</dbReference>
<comment type="catalytic activity">
    <reaction evidence="10">
        <text>N-succinyl-(2S,6S)-2,6-diaminopimelate + H2O = (2S,6S)-2,6-diaminopimelate + succinate</text>
        <dbReference type="Rhea" id="RHEA:22608"/>
        <dbReference type="ChEBI" id="CHEBI:15377"/>
        <dbReference type="ChEBI" id="CHEBI:30031"/>
        <dbReference type="ChEBI" id="CHEBI:57609"/>
        <dbReference type="ChEBI" id="CHEBI:58087"/>
        <dbReference type="EC" id="3.5.1.18"/>
    </reaction>
</comment>
<dbReference type="OrthoDB" id="10059875at2759"/>
<dbReference type="InterPro" id="IPR002933">
    <property type="entry name" value="Peptidase_M20"/>
</dbReference>
<dbReference type="NCBIfam" id="NF006058">
    <property type="entry name" value="PRK08206.1"/>
    <property type="match status" value="1"/>
</dbReference>
<evidence type="ECO:0000313" key="14">
    <source>
        <dbReference type="Proteomes" id="UP000024376"/>
    </source>
</evidence>
<evidence type="ECO:0000259" key="12">
    <source>
        <dbReference type="Pfam" id="PF07687"/>
    </source>
</evidence>
<dbReference type="InterPro" id="IPR010182">
    <property type="entry name" value="ArgE/DapE"/>
</dbReference>
<comment type="similarity">
    <text evidence="4">Belongs to the peptidase M20A family.</text>
</comment>
<dbReference type="SUPFAM" id="SSF53187">
    <property type="entry name" value="Zn-dependent exopeptidases"/>
    <property type="match status" value="1"/>
</dbReference>
<comment type="cofactor">
    <cofactor evidence="2">
        <name>Zn(2+)</name>
        <dbReference type="ChEBI" id="CHEBI:29105"/>
    </cofactor>
</comment>
<comment type="pathway">
    <text evidence="3">Amino-acid biosynthesis; L-lysine biosynthesis via DAP pathway; LL-2,6-diaminopimelate from (S)-tetrahydrodipicolinate (succinylase route): step 3/3.</text>
</comment>
<evidence type="ECO:0000313" key="13">
    <source>
        <dbReference type="EMBL" id="ETS02741.1"/>
    </source>
</evidence>
<dbReference type="Pfam" id="PF01546">
    <property type="entry name" value="Peptidase_M20"/>
    <property type="match status" value="1"/>
</dbReference>
<dbReference type="CDD" id="cd00640">
    <property type="entry name" value="Trp-synth-beta_II"/>
    <property type="match status" value="1"/>
</dbReference>
<keyword evidence="9" id="KW-0170">Cobalt</keyword>
<dbReference type="Pfam" id="PF00291">
    <property type="entry name" value="PALP"/>
    <property type="match status" value="1"/>
</dbReference>
<proteinExistence type="inferred from homology"/>
<dbReference type="NCBIfam" id="TIGR01910">
    <property type="entry name" value="DapE-ArgE"/>
    <property type="match status" value="1"/>
</dbReference>
<organism evidence="13 14">
    <name type="scientific">Hypocrea jecorina (strain ATCC 56765 / BCRC 32924 / NRRL 11460 / Rut C-30)</name>
    <name type="common">Trichoderma reesei</name>
    <dbReference type="NCBI Taxonomy" id="1344414"/>
    <lineage>
        <taxon>Eukaryota</taxon>
        <taxon>Fungi</taxon>
        <taxon>Dikarya</taxon>
        <taxon>Ascomycota</taxon>
        <taxon>Pezizomycotina</taxon>
        <taxon>Sordariomycetes</taxon>
        <taxon>Hypocreomycetidae</taxon>
        <taxon>Hypocreales</taxon>
        <taxon>Hypocreaceae</taxon>
        <taxon>Trichoderma</taxon>
    </lineage>
</organism>
<dbReference type="PANTHER" id="PTHR42937">
    <property type="match status" value="1"/>
</dbReference>
<gene>
    <name evidence="13" type="ORF">M419DRAFT_128913</name>
</gene>
<evidence type="ECO:0000256" key="1">
    <source>
        <dbReference type="ARBA" id="ARBA00001941"/>
    </source>
</evidence>
<dbReference type="HOGENOM" id="CLU_021802_8_4_1"/>
<comment type="cofactor">
    <cofactor evidence="1">
        <name>Co(2+)</name>
        <dbReference type="ChEBI" id="CHEBI:48828"/>
    </cofactor>
</comment>
<dbReference type="PANTHER" id="PTHR42937:SF1">
    <property type="entry name" value="DIAMINOPROPIONATE AMMONIA-LYASE"/>
    <property type="match status" value="1"/>
</dbReference>
<evidence type="ECO:0000256" key="3">
    <source>
        <dbReference type="ARBA" id="ARBA00005130"/>
    </source>
</evidence>
<dbReference type="Gene3D" id="3.40.50.1100">
    <property type="match status" value="3"/>
</dbReference>
<dbReference type="InterPro" id="IPR001261">
    <property type="entry name" value="ArgE/DapE_CS"/>
</dbReference>
<reference evidence="14" key="1">
    <citation type="journal article" date="2013" name="Ind. Biotechnol.">
        <title>Comparative genomics analysis of Trichoderma reesei strains.</title>
        <authorList>
            <person name="Koike H."/>
            <person name="Aerts A."/>
            <person name="LaButti K."/>
            <person name="Grigoriev I.V."/>
            <person name="Baker S.E."/>
        </authorList>
    </citation>
    <scope>NUCLEOTIDE SEQUENCE [LARGE SCALE GENOMIC DNA]</scope>
    <source>
        <strain evidence="14">ATCC 56765 / BCRC 32924 / NRRL 11460 / Rut C-30</strain>
    </source>
</reference>
<evidence type="ECO:0000256" key="8">
    <source>
        <dbReference type="ARBA" id="ARBA00022833"/>
    </source>
</evidence>
<evidence type="ECO:0000259" key="11">
    <source>
        <dbReference type="Pfam" id="PF00291"/>
    </source>
</evidence>
<dbReference type="InterPro" id="IPR011650">
    <property type="entry name" value="Peptidase_M20_dimer"/>
</dbReference>
<dbReference type="InterPro" id="IPR036052">
    <property type="entry name" value="TrpB-like_PALP_sf"/>
</dbReference>
<dbReference type="Proteomes" id="UP000024376">
    <property type="component" value="Unassembled WGS sequence"/>
</dbReference>
<evidence type="ECO:0000256" key="2">
    <source>
        <dbReference type="ARBA" id="ARBA00001947"/>
    </source>
</evidence>
<dbReference type="UniPathway" id="UPA00034">
    <property type="reaction ID" value="UER00021"/>
</dbReference>
<accession>A0A024SDZ1</accession>
<dbReference type="AlphaFoldDB" id="A0A024SDZ1"/>
<evidence type="ECO:0000256" key="5">
    <source>
        <dbReference type="ARBA" id="ARBA00011921"/>
    </source>
</evidence>
<dbReference type="EMBL" id="KI911144">
    <property type="protein sequence ID" value="ETS02741.1"/>
    <property type="molecule type" value="Genomic_DNA"/>
</dbReference>
<dbReference type="GO" id="GO:0009014">
    <property type="term" value="F:succinyl-diaminopimelate desuccinylase activity"/>
    <property type="evidence" value="ECO:0007669"/>
    <property type="project" value="UniProtKB-EC"/>
</dbReference>
<dbReference type="Gene3D" id="3.40.630.10">
    <property type="entry name" value="Zn peptidases"/>
    <property type="match status" value="1"/>
</dbReference>
<dbReference type="GO" id="GO:0009089">
    <property type="term" value="P:lysine biosynthetic process via diaminopimelate"/>
    <property type="evidence" value="ECO:0007669"/>
    <property type="project" value="UniProtKB-UniPathway"/>
</dbReference>
<keyword evidence="7" id="KW-0378">Hydrolase</keyword>
<evidence type="ECO:0000256" key="10">
    <source>
        <dbReference type="ARBA" id="ARBA00051301"/>
    </source>
</evidence>
<name>A0A024SDZ1_HYPJR</name>
<evidence type="ECO:0000256" key="4">
    <source>
        <dbReference type="ARBA" id="ARBA00006247"/>
    </source>
</evidence>
<protein>
    <recommendedName>
        <fullName evidence="6">Probable succinyl-diaminopimelate desuccinylase</fullName>
        <ecNumber evidence="5">3.5.1.18</ecNumber>
    </recommendedName>
</protein>
<evidence type="ECO:0000256" key="7">
    <source>
        <dbReference type="ARBA" id="ARBA00022801"/>
    </source>
</evidence>
<dbReference type="Gene3D" id="3.30.70.360">
    <property type="match status" value="1"/>
</dbReference>
<evidence type="ECO:0000256" key="6">
    <source>
        <dbReference type="ARBA" id="ARBA00016853"/>
    </source>
</evidence>
<sequence length="750" mass="80212">MSRRPVYFNPLAESWTAPSPDDPQLAYRFHSQLPAYSPTQLIPLTDLAKELGVQSIHLKDETSRLGLPSFKILGASWGTFRAIAQRLDLPIDSSLGSVEQKLASSNITLYAATDGNHGRAVARMASILGVPAQIHVPTTMHQSTIDLIKSEGARVVISDGFYDDAVVDARVAAAKDDTALVIQDFASGDYVQIPQWIVDGYLTMMLEIDGQLGCTTPDLVVVPVGVGSFAQAVVTHFKKPGKQTKVLTVEPDTSASLWKSLRSGESSSTSEKSPSIMAGLDCGTPSSISWAVLRHGVDASLTISDYEAHKACEYLKSQGVSAGPCGAAPIAALRRLERADRERLGLTKNSVVVIFCTEGARDYDVPHSVASDDPVEITQTLVKINSANPFLGSVPGPGETAIARYITAWMEHRDIESHWIEPTSGRPSVVGIVRGLGGGKSLMLNGHIDTVTLMGYEGNPLSGDIQDGKLYGRGAADMKGGVAAAMAALANAKKHSLRGDVIFTGVADEEFESIGTQQVLEAGWTADGAIVSEPTNMEILYAHKGFVWFDVDIQGLAAHGSRYDLGIDAISKAGYFLVELDKHASHLTAQSGDAVLGPGSIHASLIKGGEEVSSYPSRVQIQLERRTVNGETPETVRKELEEILDGLTKTVPNFTYSLRTTFHRSPFKADLSHPFAKLVHKHVGNTLGREPAVLGAPYWTDCALLDGAGIPALLWGPQGEGLHGKLEYADVESIKQVAEALTAIAVEFCS</sequence>
<dbReference type="PROSITE" id="PS00758">
    <property type="entry name" value="ARGE_DAPE_CPG2_1"/>
    <property type="match status" value="1"/>
</dbReference>
<dbReference type="InterPro" id="IPR036264">
    <property type="entry name" value="Bact_exopeptidase_dim_dom"/>
</dbReference>
<dbReference type="KEGG" id="trr:M419DRAFT_128913"/>
<feature type="domain" description="Tryptophan synthase beta chain-like PALP" evidence="11">
    <location>
        <begin position="34"/>
        <end position="356"/>
    </location>
</feature>
<feature type="domain" description="Peptidase M20 dimerisation" evidence="12">
    <location>
        <begin position="541"/>
        <end position="646"/>
    </location>
</feature>
<keyword evidence="8" id="KW-0862">Zinc</keyword>
<dbReference type="Pfam" id="PF07687">
    <property type="entry name" value="M20_dimer"/>
    <property type="match status" value="1"/>
</dbReference>
<dbReference type="EC" id="3.5.1.18" evidence="5"/>
<dbReference type="SUPFAM" id="SSF55031">
    <property type="entry name" value="Bacterial exopeptidase dimerisation domain"/>
    <property type="match status" value="1"/>
</dbReference>
<dbReference type="SUPFAM" id="SSF53686">
    <property type="entry name" value="Tryptophan synthase beta subunit-like PLP-dependent enzymes"/>
    <property type="match status" value="1"/>
</dbReference>
<evidence type="ECO:0000256" key="9">
    <source>
        <dbReference type="ARBA" id="ARBA00023285"/>
    </source>
</evidence>